<evidence type="ECO:0000313" key="1">
    <source>
        <dbReference type="EMBL" id="GFS15778.1"/>
    </source>
</evidence>
<keyword evidence="2" id="KW-1185">Reference proteome</keyword>
<keyword evidence="1" id="KW-0378">Hydrolase</keyword>
<protein>
    <submittedName>
        <fullName evidence="1">Endonuclease-reverse transcriptase</fullName>
    </submittedName>
</protein>
<keyword evidence="1" id="KW-0255">Endonuclease</keyword>
<proteinExistence type="predicted"/>
<accession>A0AAV4J1I5</accession>
<comment type="caution">
    <text evidence="1">The sequence shown here is derived from an EMBL/GenBank/DDBJ whole genome shotgun (WGS) entry which is preliminary data.</text>
</comment>
<organism evidence="1 2">
    <name type="scientific">Elysia marginata</name>
    <dbReference type="NCBI Taxonomy" id="1093978"/>
    <lineage>
        <taxon>Eukaryota</taxon>
        <taxon>Metazoa</taxon>
        <taxon>Spiralia</taxon>
        <taxon>Lophotrochozoa</taxon>
        <taxon>Mollusca</taxon>
        <taxon>Gastropoda</taxon>
        <taxon>Heterobranchia</taxon>
        <taxon>Euthyneura</taxon>
        <taxon>Panpulmonata</taxon>
        <taxon>Sacoglossa</taxon>
        <taxon>Placobranchoidea</taxon>
        <taxon>Plakobranchidae</taxon>
        <taxon>Elysia</taxon>
    </lineage>
</organism>
<name>A0AAV4J1I5_9GAST</name>
<dbReference type="AlphaFoldDB" id="A0AAV4J1I5"/>
<gene>
    <name evidence="1" type="ORF">ElyMa_003196200</name>
</gene>
<reference evidence="1 2" key="1">
    <citation type="journal article" date="2021" name="Elife">
        <title>Chloroplast acquisition without the gene transfer in kleptoplastic sea slugs, Plakobranchus ocellatus.</title>
        <authorList>
            <person name="Maeda T."/>
            <person name="Takahashi S."/>
            <person name="Yoshida T."/>
            <person name="Shimamura S."/>
            <person name="Takaki Y."/>
            <person name="Nagai Y."/>
            <person name="Toyoda A."/>
            <person name="Suzuki Y."/>
            <person name="Arimoto A."/>
            <person name="Ishii H."/>
            <person name="Satoh N."/>
            <person name="Nishiyama T."/>
            <person name="Hasebe M."/>
            <person name="Maruyama T."/>
            <person name="Minagawa J."/>
            <person name="Obokata J."/>
            <person name="Shigenobu S."/>
        </authorList>
    </citation>
    <scope>NUCLEOTIDE SEQUENCE [LARGE SCALE GENOMIC DNA]</scope>
</reference>
<keyword evidence="1" id="KW-0540">Nuclease</keyword>
<evidence type="ECO:0000313" key="2">
    <source>
        <dbReference type="Proteomes" id="UP000762676"/>
    </source>
</evidence>
<dbReference type="GO" id="GO:0004519">
    <property type="term" value="F:endonuclease activity"/>
    <property type="evidence" value="ECO:0007669"/>
    <property type="project" value="UniProtKB-KW"/>
</dbReference>
<dbReference type="EMBL" id="BMAT01006595">
    <property type="protein sequence ID" value="GFS15778.1"/>
    <property type="molecule type" value="Genomic_DNA"/>
</dbReference>
<dbReference type="Proteomes" id="UP000762676">
    <property type="component" value="Unassembled WGS sequence"/>
</dbReference>
<sequence>MRPMRKPLNQAATLQPEEILQRRSEYDKAFFRAETPNSNGNSDPTVTVSLNAEDENTEPEPLFGEVQSATKGLKNRRSPGLDNIPGEIVKHSGDGDLKAIHYLCCKIWRTCQWPTEGKQQEFVMLHRSGNVPQEAINTRKLEYAGHALRNPRTTLMKAVYEGKLESKRTRGKPPASLVSNLVTVSGMSLHKMVRASQGRDGWGKIVNLSANTASGDANS</sequence>